<dbReference type="PANTHER" id="PTHR46553">
    <property type="entry name" value="ADENINE NUCLEOTIDE ALPHA HYDROLASES-LIKE SUPERFAMILY PROTEIN"/>
    <property type="match status" value="1"/>
</dbReference>
<keyword evidence="4" id="KW-1185">Reference proteome</keyword>
<dbReference type="PRINTS" id="PR01438">
    <property type="entry name" value="UNVRSLSTRESS"/>
</dbReference>
<reference evidence="3" key="1">
    <citation type="submission" date="2021-01" db="EMBL/GenBank/DDBJ databases">
        <title>Whole genome shotgun sequence of Virgisporangium aliadipatigenens NBRC 105644.</title>
        <authorList>
            <person name="Komaki H."/>
            <person name="Tamura T."/>
        </authorList>
    </citation>
    <scope>NUCLEOTIDE SEQUENCE</scope>
    <source>
        <strain evidence="3">NBRC 105644</strain>
    </source>
</reference>
<evidence type="ECO:0000313" key="4">
    <source>
        <dbReference type="Proteomes" id="UP000619260"/>
    </source>
</evidence>
<dbReference type="InterPro" id="IPR006015">
    <property type="entry name" value="Universal_stress_UspA"/>
</dbReference>
<dbReference type="Pfam" id="PF00582">
    <property type="entry name" value="Usp"/>
    <property type="match status" value="1"/>
</dbReference>
<dbReference type="CDD" id="cd00293">
    <property type="entry name" value="USP-like"/>
    <property type="match status" value="1"/>
</dbReference>
<name>A0A8J3YGH5_9ACTN</name>
<organism evidence="3 4">
    <name type="scientific">Virgisporangium aliadipatigenens</name>
    <dbReference type="NCBI Taxonomy" id="741659"/>
    <lineage>
        <taxon>Bacteria</taxon>
        <taxon>Bacillati</taxon>
        <taxon>Actinomycetota</taxon>
        <taxon>Actinomycetes</taxon>
        <taxon>Micromonosporales</taxon>
        <taxon>Micromonosporaceae</taxon>
        <taxon>Virgisporangium</taxon>
    </lineage>
</organism>
<evidence type="ECO:0000259" key="2">
    <source>
        <dbReference type="Pfam" id="PF00582"/>
    </source>
</evidence>
<dbReference type="InterPro" id="IPR014729">
    <property type="entry name" value="Rossmann-like_a/b/a_fold"/>
</dbReference>
<dbReference type="Gene3D" id="3.40.50.620">
    <property type="entry name" value="HUPs"/>
    <property type="match status" value="1"/>
</dbReference>
<protein>
    <submittedName>
        <fullName evidence="3">Universal stress protein</fullName>
    </submittedName>
</protein>
<accession>A0A8J3YGH5</accession>
<feature type="domain" description="UspA" evidence="2">
    <location>
        <begin position="2"/>
        <end position="138"/>
    </location>
</feature>
<comment type="caution">
    <text evidence="3">The sequence shown here is derived from an EMBL/GenBank/DDBJ whole genome shotgun (WGS) entry which is preliminary data.</text>
</comment>
<gene>
    <name evidence="3" type="ORF">Val02_05110</name>
</gene>
<evidence type="ECO:0000256" key="1">
    <source>
        <dbReference type="ARBA" id="ARBA00008791"/>
    </source>
</evidence>
<dbReference type="SUPFAM" id="SSF52402">
    <property type="entry name" value="Adenine nucleotide alpha hydrolases-like"/>
    <property type="match status" value="1"/>
</dbReference>
<dbReference type="RefSeq" id="WP_203897182.1">
    <property type="nucleotide sequence ID" value="NZ_BOPF01000002.1"/>
</dbReference>
<evidence type="ECO:0000313" key="3">
    <source>
        <dbReference type="EMBL" id="GIJ43625.1"/>
    </source>
</evidence>
<dbReference type="Proteomes" id="UP000619260">
    <property type="component" value="Unassembled WGS sequence"/>
</dbReference>
<dbReference type="PANTHER" id="PTHR46553:SF3">
    <property type="entry name" value="ADENINE NUCLEOTIDE ALPHA HYDROLASES-LIKE SUPERFAMILY PROTEIN"/>
    <property type="match status" value="1"/>
</dbReference>
<dbReference type="AlphaFoldDB" id="A0A8J3YGH5"/>
<proteinExistence type="inferred from homology"/>
<dbReference type="InterPro" id="IPR006016">
    <property type="entry name" value="UspA"/>
</dbReference>
<comment type="similarity">
    <text evidence="1">Belongs to the universal stress protein A family.</text>
</comment>
<sequence>MNKIIVGVDGSDGGRRALRWAIREAADTGVSVEAVTAWHWAGVQDMTVPVTGPDEQRTLAERGQSRDIAAIRAELDDAVPVTRVLVRGVPAEVLADAARGARLLVLGSHGHGRLHHAVLGSVAEECVRLAACPVVIVPVPHAKPFATSGEAIATTG</sequence>
<dbReference type="EMBL" id="BOPF01000002">
    <property type="protein sequence ID" value="GIJ43625.1"/>
    <property type="molecule type" value="Genomic_DNA"/>
</dbReference>